<evidence type="ECO:0000256" key="8">
    <source>
        <dbReference type="PIRSR" id="PIRSR602402-1"/>
    </source>
</evidence>
<evidence type="ECO:0000256" key="1">
    <source>
        <dbReference type="ARBA" id="ARBA00001971"/>
    </source>
</evidence>
<evidence type="ECO:0000256" key="3">
    <source>
        <dbReference type="ARBA" id="ARBA00022617"/>
    </source>
</evidence>
<evidence type="ECO:0000313" key="11">
    <source>
        <dbReference type="Proteomes" id="UP000240883"/>
    </source>
</evidence>
<protein>
    <submittedName>
        <fullName evidence="10">Cytochrome P450</fullName>
    </submittedName>
</protein>
<evidence type="ECO:0000256" key="9">
    <source>
        <dbReference type="RuleBase" id="RU000461"/>
    </source>
</evidence>
<comment type="similarity">
    <text evidence="2 9">Belongs to the cytochrome P450 family.</text>
</comment>
<keyword evidence="7 9" id="KW-0503">Monooxygenase</keyword>
<dbReference type="GO" id="GO:0005506">
    <property type="term" value="F:iron ion binding"/>
    <property type="evidence" value="ECO:0007669"/>
    <property type="project" value="InterPro"/>
</dbReference>
<evidence type="ECO:0000256" key="6">
    <source>
        <dbReference type="ARBA" id="ARBA00023004"/>
    </source>
</evidence>
<evidence type="ECO:0000256" key="2">
    <source>
        <dbReference type="ARBA" id="ARBA00010617"/>
    </source>
</evidence>
<accession>A0A2T2N539</accession>
<sequence length="470" mass="54406">MRRRFNCPSLPQYPAWDRIYGLDFVYANLKALKSHRFLEFQKQMYWAKVWTANFLGNRMIYSSEAENMKTLSTTQRECFAIEPIRVANGAIAPFTGRGVSSSDGEKWLESRKLVKPYFERAAFTNVERLSLHTDRFISKIPVDGSTIDMQPICQRWFLDTSTEFLFGESMNSLQDPERDWPHRDMVKIMEGLRIRLQLSSFLFLHRDRDWLAACGRIHDFLDGHIEKAYQQLQDSKRGKPALYTDHQPRNDFLWTIAGQIPDRLELRTQLTGVWIPSNETTSIFVSNTLFALARCPDVVIKLRQEILDYGDQPLTFTGLRSLTYLRWILNESHRLYPVSLQTVRACVKDTTLPRGGGPDGDGPVFCAKGDIVHCNRYIMHRSPDVWGDDAEVFCPERWETARPLWNFVPFGGGPRICPAQAMVDTECSYVIFRLFKKFKRIEARDDEPYTAIMRVGLSNKHGCKVAFSIE</sequence>
<gene>
    <name evidence="10" type="ORF">BS50DRAFT_640216</name>
</gene>
<comment type="cofactor">
    <cofactor evidence="1 8">
        <name>heme</name>
        <dbReference type="ChEBI" id="CHEBI:30413"/>
    </cofactor>
</comment>
<dbReference type="Pfam" id="PF00067">
    <property type="entry name" value="p450"/>
    <property type="match status" value="1"/>
</dbReference>
<dbReference type="PROSITE" id="PS00086">
    <property type="entry name" value="CYTOCHROME_P450"/>
    <property type="match status" value="1"/>
</dbReference>
<dbReference type="STRING" id="1448308.A0A2T2N539"/>
<dbReference type="GO" id="GO:0020037">
    <property type="term" value="F:heme binding"/>
    <property type="evidence" value="ECO:0007669"/>
    <property type="project" value="InterPro"/>
</dbReference>
<evidence type="ECO:0000256" key="7">
    <source>
        <dbReference type="ARBA" id="ARBA00023033"/>
    </source>
</evidence>
<dbReference type="GO" id="GO:0016712">
    <property type="term" value="F:oxidoreductase activity, acting on paired donors, with incorporation or reduction of molecular oxygen, reduced flavin or flavoprotein as one donor, and incorporation of one atom of oxygen"/>
    <property type="evidence" value="ECO:0007669"/>
    <property type="project" value="InterPro"/>
</dbReference>
<dbReference type="InterPro" id="IPR002402">
    <property type="entry name" value="Cyt_P450_E_grp-II"/>
</dbReference>
<dbReference type="PRINTS" id="PR00464">
    <property type="entry name" value="EP450II"/>
</dbReference>
<evidence type="ECO:0000256" key="5">
    <source>
        <dbReference type="ARBA" id="ARBA00023002"/>
    </source>
</evidence>
<evidence type="ECO:0000256" key="4">
    <source>
        <dbReference type="ARBA" id="ARBA00022723"/>
    </source>
</evidence>
<keyword evidence="3 8" id="KW-0349">Heme</keyword>
<keyword evidence="5 9" id="KW-0560">Oxidoreductase</keyword>
<dbReference type="EMBL" id="KZ678150">
    <property type="protein sequence ID" value="PSN60128.1"/>
    <property type="molecule type" value="Genomic_DNA"/>
</dbReference>
<dbReference type="AlphaFoldDB" id="A0A2T2N539"/>
<keyword evidence="6 8" id="KW-0408">Iron</keyword>
<dbReference type="SUPFAM" id="SSF48264">
    <property type="entry name" value="Cytochrome P450"/>
    <property type="match status" value="1"/>
</dbReference>
<dbReference type="InterPro" id="IPR047146">
    <property type="entry name" value="Cyt_P450_E_CYP52_fungi"/>
</dbReference>
<organism evidence="10 11">
    <name type="scientific">Corynespora cassiicola Philippines</name>
    <dbReference type="NCBI Taxonomy" id="1448308"/>
    <lineage>
        <taxon>Eukaryota</taxon>
        <taxon>Fungi</taxon>
        <taxon>Dikarya</taxon>
        <taxon>Ascomycota</taxon>
        <taxon>Pezizomycotina</taxon>
        <taxon>Dothideomycetes</taxon>
        <taxon>Pleosporomycetidae</taxon>
        <taxon>Pleosporales</taxon>
        <taxon>Corynesporascaceae</taxon>
        <taxon>Corynespora</taxon>
    </lineage>
</organism>
<dbReference type="InterPro" id="IPR002974">
    <property type="entry name" value="Cyt_P450_E_CYP52_ascomycetes"/>
</dbReference>
<dbReference type="OrthoDB" id="1470350at2759"/>
<dbReference type="InterPro" id="IPR001128">
    <property type="entry name" value="Cyt_P450"/>
</dbReference>
<dbReference type="Gene3D" id="1.10.630.10">
    <property type="entry name" value="Cytochrome P450"/>
    <property type="match status" value="1"/>
</dbReference>
<reference evidence="10 11" key="1">
    <citation type="journal article" date="2018" name="Front. Microbiol.">
        <title>Genome-Wide Analysis of Corynespora cassiicola Leaf Fall Disease Putative Effectors.</title>
        <authorList>
            <person name="Lopez D."/>
            <person name="Ribeiro S."/>
            <person name="Label P."/>
            <person name="Fumanal B."/>
            <person name="Venisse J.S."/>
            <person name="Kohler A."/>
            <person name="de Oliveira R.R."/>
            <person name="Labutti K."/>
            <person name="Lipzen A."/>
            <person name="Lail K."/>
            <person name="Bauer D."/>
            <person name="Ohm R.A."/>
            <person name="Barry K.W."/>
            <person name="Spatafora J."/>
            <person name="Grigoriev I.V."/>
            <person name="Martin F.M."/>
            <person name="Pujade-Renaud V."/>
        </authorList>
    </citation>
    <scope>NUCLEOTIDE SEQUENCE [LARGE SCALE GENOMIC DNA]</scope>
    <source>
        <strain evidence="10 11">Philippines</strain>
    </source>
</reference>
<feature type="binding site" description="axial binding residue" evidence="8">
    <location>
        <position position="417"/>
    </location>
    <ligand>
        <name>heme</name>
        <dbReference type="ChEBI" id="CHEBI:30413"/>
    </ligand>
    <ligandPart>
        <name>Fe</name>
        <dbReference type="ChEBI" id="CHEBI:18248"/>
    </ligandPart>
</feature>
<dbReference type="PANTHER" id="PTHR24287">
    <property type="entry name" value="P450, PUTATIVE (EUROFUNG)-RELATED"/>
    <property type="match status" value="1"/>
</dbReference>
<evidence type="ECO:0000313" key="10">
    <source>
        <dbReference type="EMBL" id="PSN60128.1"/>
    </source>
</evidence>
<dbReference type="PANTHER" id="PTHR24287:SF18">
    <property type="entry name" value="CYTOCHROME P450 MONOOXYGENASE APDE-RELATED"/>
    <property type="match status" value="1"/>
</dbReference>
<name>A0A2T2N539_CORCC</name>
<proteinExistence type="inferred from homology"/>
<dbReference type="PRINTS" id="PR01239">
    <property type="entry name" value="EP450IICYP52"/>
</dbReference>
<dbReference type="InterPro" id="IPR017972">
    <property type="entry name" value="Cyt_P450_CS"/>
</dbReference>
<dbReference type="InterPro" id="IPR036396">
    <property type="entry name" value="Cyt_P450_sf"/>
</dbReference>
<dbReference type="Proteomes" id="UP000240883">
    <property type="component" value="Unassembled WGS sequence"/>
</dbReference>
<keyword evidence="4 8" id="KW-0479">Metal-binding</keyword>
<keyword evidence="11" id="KW-1185">Reference proteome</keyword>